<keyword evidence="3 12" id="KW-1003">Cell membrane</keyword>
<evidence type="ECO:0000256" key="3">
    <source>
        <dbReference type="ARBA" id="ARBA00022475"/>
    </source>
</evidence>
<dbReference type="GO" id="GO:0005886">
    <property type="term" value="C:plasma membrane"/>
    <property type="evidence" value="ECO:0007669"/>
    <property type="project" value="UniProtKB-SubCell"/>
</dbReference>
<dbReference type="InterPro" id="IPR023060">
    <property type="entry name" value="YidC/YidC1/YidC2_Firmicutes"/>
</dbReference>
<keyword evidence="9" id="KW-0564">Palmitate</keyword>
<dbReference type="InterPro" id="IPR028055">
    <property type="entry name" value="YidC/Oxa/ALB_C"/>
</dbReference>
<evidence type="ECO:0000256" key="7">
    <source>
        <dbReference type="ARBA" id="ARBA00022989"/>
    </source>
</evidence>
<keyword evidence="10 12" id="KW-0143">Chaperone</keyword>
<keyword evidence="2 12" id="KW-0813">Transport</keyword>
<evidence type="ECO:0000256" key="12">
    <source>
        <dbReference type="HAMAP-Rule" id="MF_01811"/>
    </source>
</evidence>
<dbReference type="PANTHER" id="PTHR12428">
    <property type="entry name" value="OXA1"/>
    <property type="match status" value="1"/>
</dbReference>
<dbReference type="PATRIC" id="fig|1398.22.peg.1330"/>
<dbReference type="Pfam" id="PF02096">
    <property type="entry name" value="60KD_IMP"/>
    <property type="match status" value="1"/>
</dbReference>
<dbReference type="InterPro" id="IPR047196">
    <property type="entry name" value="YidC_ALB_C"/>
</dbReference>
<accession>A0A133KUJ9</accession>
<feature type="transmembrane region" description="Helical" evidence="12">
    <location>
        <begin position="214"/>
        <end position="232"/>
    </location>
</feature>
<name>A0A133KUJ9_HEYCO</name>
<dbReference type="GO" id="GO:0032977">
    <property type="term" value="F:membrane insertase activity"/>
    <property type="evidence" value="ECO:0007669"/>
    <property type="project" value="InterPro"/>
</dbReference>
<keyword evidence="5 12" id="KW-0732">Signal</keyword>
<dbReference type="PROSITE" id="PS51257">
    <property type="entry name" value="PROKAR_LIPOPROTEIN"/>
    <property type="match status" value="1"/>
</dbReference>
<dbReference type="GO" id="GO:0051205">
    <property type="term" value="P:protein insertion into membrane"/>
    <property type="evidence" value="ECO:0007669"/>
    <property type="project" value="TreeGrafter"/>
</dbReference>
<feature type="transmembrane region" description="Helical" evidence="12">
    <location>
        <begin position="70"/>
        <end position="90"/>
    </location>
</feature>
<protein>
    <recommendedName>
        <fullName evidence="12">Membrane protein insertase YidC</fullName>
    </recommendedName>
    <alternativeName>
        <fullName evidence="12">Foldase YidC</fullName>
    </alternativeName>
    <alternativeName>
        <fullName evidence="12">Membrane integrase YidC</fullName>
    </alternativeName>
    <alternativeName>
        <fullName evidence="12">Membrane protein YidC</fullName>
    </alternativeName>
</protein>
<dbReference type="NCBIfam" id="TIGR03592">
    <property type="entry name" value="yidC_oxa1_cterm"/>
    <property type="match status" value="1"/>
</dbReference>
<dbReference type="HAMAP" id="MF_01811">
    <property type="entry name" value="YidC_type2"/>
    <property type="match status" value="1"/>
</dbReference>
<dbReference type="GO" id="GO:0015031">
    <property type="term" value="P:protein transport"/>
    <property type="evidence" value="ECO:0007669"/>
    <property type="project" value="UniProtKB-KW"/>
</dbReference>
<organism evidence="14 15">
    <name type="scientific">Heyndrickxia coagulans</name>
    <name type="common">Weizmannia coagulans</name>
    <dbReference type="NCBI Taxonomy" id="1398"/>
    <lineage>
        <taxon>Bacteria</taxon>
        <taxon>Bacillati</taxon>
        <taxon>Bacillota</taxon>
        <taxon>Bacilli</taxon>
        <taxon>Bacillales</taxon>
        <taxon>Bacillaceae</taxon>
        <taxon>Heyndrickxia</taxon>
    </lineage>
</organism>
<dbReference type="InterPro" id="IPR001708">
    <property type="entry name" value="YidC/ALB3/OXA1/COX18"/>
</dbReference>
<proteinExistence type="inferred from homology"/>
<evidence type="ECO:0000256" key="11">
    <source>
        <dbReference type="ARBA" id="ARBA00023288"/>
    </source>
</evidence>
<evidence type="ECO:0000256" key="1">
    <source>
        <dbReference type="ARBA" id="ARBA00004651"/>
    </source>
</evidence>
<comment type="caution">
    <text evidence="14">The sequence shown here is derived from an EMBL/GenBank/DDBJ whole genome shotgun (WGS) entry which is preliminary data.</text>
</comment>
<evidence type="ECO:0000256" key="9">
    <source>
        <dbReference type="ARBA" id="ARBA00023139"/>
    </source>
</evidence>
<gene>
    <name evidence="12" type="primary">yidC</name>
    <name evidence="14" type="ORF">HMPREF3213_01317</name>
</gene>
<comment type="function">
    <text evidence="12">Required for the insertion and/or proper folding and/or complex formation of integral membrane proteins into the membrane. Involved in integration of membrane proteins that insert both dependently and independently of the Sec translocase complex, as well as at least some lipoproteins.</text>
</comment>
<evidence type="ECO:0000259" key="13">
    <source>
        <dbReference type="Pfam" id="PF02096"/>
    </source>
</evidence>
<dbReference type="PANTHER" id="PTHR12428:SF65">
    <property type="entry name" value="CYTOCHROME C OXIDASE ASSEMBLY PROTEIN COX18, MITOCHONDRIAL"/>
    <property type="match status" value="1"/>
</dbReference>
<feature type="transmembrane region" description="Helical" evidence="12">
    <location>
        <begin position="172"/>
        <end position="193"/>
    </location>
</feature>
<evidence type="ECO:0000256" key="10">
    <source>
        <dbReference type="ARBA" id="ARBA00023186"/>
    </source>
</evidence>
<evidence type="ECO:0000256" key="6">
    <source>
        <dbReference type="ARBA" id="ARBA00022927"/>
    </source>
</evidence>
<reference evidence="15" key="1">
    <citation type="submission" date="2016-01" db="EMBL/GenBank/DDBJ databases">
        <authorList>
            <person name="Mitreva M."/>
            <person name="Pepin K.H."/>
            <person name="Mihindukulasuriya K.A."/>
            <person name="Fulton R."/>
            <person name="Fronick C."/>
            <person name="O'Laughlin M."/>
            <person name="Miner T."/>
            <person name="Herter B."/>
            <person name="Rosa B.A."/>
            <person name="Cordes M."/>
            <person name="Tomlinson C."/>
            <person name="Wollam A."/>
            <person name="Palsikar V.B."/>
            <person name="Mardis E.R."/>
            <person name="Wilson R.K."/>
        </authorList>
    </citation>
    <scope>NUCLEOTIDE SEQUENCE [LARGE SCALE GENOMIC DNA]</scope>
    <source>
        <strain evidence="15">GED7749B</strain>
    </source>
</reference>
<keyword evidence="8 12" id="KW-0472">Membrane</keyword>
<evidence type="ECO:0000256" key="8">
    <source>
        <dbReference type="ARBA" id="ARBA00023136"/>
    </source>
</evidence>
<dbReference type="AlphaFoldDB" id="A0A133KUJ9"/>
<evidence type="ECO:0000256" key="5">
    <source>
        <dbReference type="ARBA" id="ARBA00022729"/>
    </source>
</evidence>
<comment type="subcellular location">
    <subcellularLocation>
        <location evidence="1 12">Cell membrane</location>
        <topology evidence="1 12">Multi-pass membrane protein</topology>
    </subcellularLocation>
</comment>
<evidence type="ECO:0000256" key="4">
    <source>
        <dbReference type="ARBA" id="ARBA00022692"/>
    </source>
</evidence>
<keyword evidence="4 12" id="KW-0812">Transmembrane</keyword>
<keyword evidence="6 12" id="KW-0653">Protein transport</keyword>
<feature type="transmembrane region" description="Helical" evidence="12">
    <location>
        <begin position="137"/>
        <end position="160"/>
    </location>
</feature>
<evidence type="ECO:0000313" key="15">
    <source>
        <dbReference type="Proteomes" id="UP000070376"/>
    </source>
</evidence>
<dbReference type="EMBL" id="LRPN01000039">
    <property type="protein sequence ID" value="KWZ83329.1"/>
    <property type="molecule type" value="Genomic_DNA"/>
</dbReference>
<keyword evidence="11 12" id="KW-0449">Lipoprotein</keyword>
<dbReference type="CDD" id="cd20070">
    <property type="entry name" value="5TM_YidC_Alb3"/>
    <property type="match status" value="1"/>
</dbReference>
<dbReference type="Proteomes" id="UP000070376">
    <property type="component" value="Unassembled WGS sequence"/>
</dbReference>
<keyword evidence="7 12" id="KW-1133">Transmembrane helix</keyword>
<sequence length="273" mass="30587">MLKSHTGEDKRLGKKFFLAGMVLALAAVMAGCTEFNQDITPESKGIWNQYIVYPLSWLIIKAAQFLGGSYGLSIILITIIIRLAILPLNITQLKSAKAMQALQPEIKKLQEKYASKDAVTRQKLQQEMMKLYQEYHINPAAGCLPILIQMPILIGFYHAINRTPAIRESAFLWFDLGSVDYVLAVIAGITTFLQQKVMMSGGNYDANPQMKMQMNMMLWFMPIMIIVIGVGLPSALPLYWIVGNIFMIVQSYFIKSPTASMPVQNAKARGTKK</sequence>
<evidence type="ECO:0000313" key="14">
    <source>
        <dbReference type="EMBL" id="KWZ83329.1"/>
    </source>
</evidence>
<comment type="similarity">
    <text evidence="12">Belongs to the OXA1/ALB3/YidC family. Type 2 subfamily.</text>
</comment>
<feature type="domain" description="Membrane insertase YidC/Oxa/ALB C-terminal" evidence="13">
    <location>
        <begin position="70"/>
        <end position="255"/>
    </location>
</feature>
<dbReference type="PRINTS" id="PR00701">
    <property type="entry name" value="60KDINNERMP"/>
</dbReference>
<evidence type="ECO:0000256" key="2">
    <source>
        <dbReference type="ARBA" id="ARBA00022448"/>
    </source>
</evidence>